<comment type="caution">
    <text evidence="2">The sequence shown here is derived from an EMBL/GenBank/DDBJ whole genome shotgun (WGS) entry which is preliminary data.</text>
</comment>
<reference evidence="2 3" key="1">
    <citation type="submission" date="2022-08" db="EMBL/GenBank/DDBJ databases">
        <title>Paenibacillus endoradicis sp. nov., Paenibacillus radicibacter sp. nov and Paenibacillus pararadicis sp. nov., three cold-adapted plant growth-promoting bacteria isolated from root of Larix gmelinii in Great Khingan.</title>
        <authorList>
            <person name="Xue H."/>
        </authorList>
    </citation>
    <scope>NUCLEOTIDE SEQUENCE [LARGE SCALE GENOMIC DNA]</scope>
    <source>
        <strain evidence="2 3">N5-1-1-5</strain>
    </source>
</reference>
<proteinExistence type="predicted"/>
<organism evidence="2 3">
    <name type="scientific">Paenibacillus radicis</name>
    <name type="common">ex Xue et al. 2023</name>
    <dbReference type="NCBI Taxonomy" id="2972489"/>
    <lineage>
        <taxon>Bacteria</taxon>
        <taxon>Bacillati</taxon>
        <taxon>Bacillota</taxon>
        <taxon>Bacilli</taxon>
        <taxon>Bacillales</taxon>
        <taxon>Paenibacillaceae</taxon>
        <taxon>Paenibacillus</taxon>
    </lineage>
</organism>
<accession>A0ABT1YF95</accession>
<evidence type="ECO:0000256" key="1">
    <source>
        <dbReference type="SAM" id="MobiDB-lite"/>
    </source>
</evidence>
<dbReference type="RefSeq" id="WP_258212507.1">
    <property type="nucleotide sequence ID" value="NZ_JANQBD010000004.1"/>
</dbReference>
<keyword evidence="3" id="KW-1185">Reference proteome</keyword>
<name>A0ABT1YF95_9BACL</name>
<dbReference type="EMBL" id="JANQBD010000004">
    <property type="protein sequence ID" value="MCR8630898.1"/>
    <property type="molecule type" value="Genomic_DNA"/>
</dbReference>
<gene>
    <name evidence="2" type="ORF">NV381_06745</name>
</gene>
<protein>
    <submittedName>
        <fullName evidence="2">Uncharacterized protein</fullName>
    </submittedName>
</protein>
<feature type="region of interest" description="Disordered" evidence="1">
    <location>
        <begin position="412"/>
        <end position="455"/>
    </location>
</feature>
<dbReference type="Proteomes" id="UP001300012">
    <property type="component" value="Unassembled WGS sequence"/>
</dbReference>
<evidence type="ECO:0000313" key="2">
    <source>
        <dbReference type="EMBL" id="MCR8630898.1"/>
    </source>
</evidence>
<evidence type="ECO:0000313" key="3">
    <source>
        <dbReference type="Proteomes" id="UP001300012"/>
    </source>
</evidence>
<sequence>MIINRLREAASSRIVRITAILFTALCIAFSAWTSGISFAGKEGVFINSSVYFTLENVSISKGSSNQTMQFQLQLNNDGDSILDYNYYGVKVTSASGGSYYAQLSKQANAQVPGHTAVSYYYVSTIPAGLDASQLQVTVFERNGNGSSVRDIGSLSVANAQSIGQTNNQLLVNLSDVDTAVTTNSFVSYQAVKAVTLPQDGKWTLLVDAMVTPTGTETITLPSGIKYLLHDGQGRTLTLSSNAVQGTSINAGQSKHILLTTTMDTLPSTDAMTLDLSLDSTGITSLGKLSLAPLFQLAKMGERVPYVLNGREGITIELQKADAQEINNKNGALLTAVLHNDSKSTIKAPTLQGVLISKEATLSVNTSAVVVPETYLAPGESGSYRFAAQLPEGTAAEKLQFLVSEAVTDVSASNKTNTNTNTGTNTNTPASTGSNTTANSTTTGSNASSGGTQNSTEAGSIPILAASLSEGLSAGSNMNNIPQYELGQSIVFDSSSELIDPNLKVSLVELNGHTDSENGYQTVVAKFKLMNNSNETLTIPNFGTSLTDSSGTTYPGARQTTTLQELIPNTAYVYSYSYMLPPAATGQFKLSITDASNTSSIKVPIANYKVSVAQTGEEDPQAVAKKLSLYPFDVTLDYWAINAQYSSGSYTYTLKGNFDIKKSEQVIVDDSFSTLEFEVVDATNRILGSTTNKLQGTGKLISGLQTITFANVKSEQLEYPVTIRAYEVITTSTGTAKRLLATLTQ</sequence>